<dbReference type="GO" id="GO:0019933">
    <property type="term" value="P:cAMP-mediated signaling"/>
    <property type="evidence" value="ECO:0007669"/>
    <property type="project" value="TreeGrafter"/>
</dbReference>
<dbReference type="InterPro" id="IPR001837">
    <property type="entry name" value="Adenylate_cyclase-assoc_CAP"/>
</dbReference>
<feature type="domain" description="CAP N-terminal" evidence="1">
    <location>
        <begin position="1"/>
        <end position="49"/>
    </location>
</feature>
<dbReference type="GO" id="GO:0003779">
    <property type="term" value="F:actin binding"/>
    <property type="evidence" value="ECO:0007669"/>
    <property type="project" value="InterPro"/>
</dbReference>
<organism evidence="2 3">
    <name type="scientific">Elysia marginata</name>
    <dbReference type="NCBI Taxonomy" id="1093978"/>
    <lineage>
        <taxon>Eukaryota</taxon>
        <taxon>Metazoa</taxon>
        <taxon>Spiralia</taxon>
        <taxon>Lophotrochozoa</taxon>
        <taxon>Mollusca</taxon>
        <taxon>Gastropoda</taxon>
        <taxon>Heterobranchia</taxon>
        <taxon>Euthyneura</taxon>
        <taxon>Panpulmonata</taxon>
        <taxon>Sacoglossa</taxon>
        <taxon>Placobranchoidea</taxon>
        <taxon>Plakobranchidae</taxon>
        <taxon>Elysia</taxon>
    </lineage>
</organism>
<dbReference type="InterPro" id="IPR036222">
    <property type="entry name" value="CAP_N_sf"/>
</dbReference>
<evidence type="ECO:0000313" key="3">
    <source>
        <dbReference type="Proteomes" id="UP000762676"/>
    </source>
</evidence>
<dbReference type="AlphaFoldDB" id="A0AAV4EW80"/>
<dbReference type="GO" id="GO:0005737">
    <property type="term" value="C:cytoplasm"/>
    <property type="evidence" value="ECO:0007669"/>
    <property type="project" value="TreeGrafter"/>
</dbReference>
<dbReference type="GO" id="GO:0008179">
    <property type="term" value="F:adenylate cyclase binding"/>
    <property type="evidence" value="ECO:0007669"/>
    <property type="project" value="TreeGrafter"/>
</dbReference>
<gene>
    <name evidence="2" type="ORF">ElyMa_005519100</name>
</gene>
<name>A0AAV4EW80_9GAST</name>
<keyword evidence="3" id="KW-1185">Reference proteome</keyword>
<proteinExistence type="predicted"/>
<dbReference type="PANTHER" id="PTHR10652:SF0">
    <property type="entry name" value="ADENYLYL CYCLASE-ASSOCIATED PROTEIN"/>
    <property type="match status" value="1"/>
</dbReference>
<comment type="caution">
    <text evidence="2">The sequence shown here is derived from an EMBL/GenBank/DDBJ whole genome shotgun (WGS) entry which is preliminary data.</text>
</comment>
<dbReference type="InterPro" id="IPR053950">
    <property type="entry name" value="CAP_N"/>
</dbReference>
<dbReference type="GO" id="GO:0000902">
    <property type="term" value="P:cell morphogenesis"/>
    <property type="evidence" value="ECO:0007669"/>
    <property type="project" value="TreeGrafter"/>
</dbReference>
<dbReference type="Pfam" id="PF21938">
    <property type="entry name" value="CAP_N"/>
    <property type="match status" value="1"/>
</dbReference>
<dbReference type="SUPFAM" id="SSF101278">
    <property type="entry name" value="N-terminal domain of adenylylcyclase associated protein, CAP"/>
    <property type="match status" value="1"/>
</dbReference>
<protein>
    <submittedName>
        <fullName evidence="2">Adenylyl cyclase-associated protein</fullName>
    </submittedName>
</protein>
<dbReference type="Proteomes" id="UP000762676">
    <property type="component" value="Unassembled WGS sequence"/>
</dbReference>
<dbReference type="EMBL" id="BMAT01011011">
    <property type="protein sequence ID" value="GFR64959.1"/>
    <property type="molecule type" value="Genomic_DNA"/>
</dbReference>
<accession>A0AAV4EW80</accession>
<dbReference type="Gene3D" id="1.25.40.330">
    <property type="entry name" value="Adenylate cyclase-associated CAP, N-terminal domain"/>
    <property type="match status" value="1"/>
</dbReference>
<dbReference type="PANTHER" id="PTHR10652">
    <property type="entry name" value="ADENYLYL CYCLASE-ASSOCIATED PROTEIN"/>
    <property type="match status" value="1"/>
</dbReference>
<dbReference type="GO" id="GO:0007015">
    <property type="term" value="P:actin filament organization"/>
    <property type="evidence" value="ECO:0007669"/>
    <property type="project" value="TreeGrafter"/>
</dbReference>
<reference evidence="2 3" key="1">
    <citation type="journal article" date="2021" name="Elife">
        <title>Chloroplast acquisition without the gene transfer in kleptoplastic sea slugs, Plakobranchus ocellatus.</title>
        <authorList>
            <person name="Maeda T."/>
            <person name="Takahashi S."/>
            <person name="Yoshida T."/>
            <person name="Shimamura S."/>
            <person name="Takaki Y."/>
            <person name="Nagai Y."/>
            <person name="Toyoda A."/>
            <person name="Suzuki Y."/>
            <person name="Arimoto A."/>
            <person name="Ishii H."/>
            <person name="Satoh N."/>
            <person name="Nishiyama T."/>
            <person name="Hasebe M."/>
            <person name="Maruyama T."/>
            <person name="Minagawa J."/>
            <person name="Obokata J."/>
            <person name="Shigenobu S."/>
        </authorList>
    </citation>
    <scope>NUCLEOTIDE SEQUENCE [LARGE SCALE GENOMIC DNA]</scope>
</reference>
<evidence type="ECO:0000313" key="2">
    <source>
        <dbReference type="EMBL" id="GFR64959.1"/>
    </source>
</evidence>
<evidence type="ECO:0000259" key="1">
    <source>
        <dbReference type="Pfam" id="PF21938"/>
    </source>
</evidence>
<sequence>MADSATFYTNRVLKEFKEKEPRHVQWCNGWIQFLKALQAYIKDHHTTGVSWNTQVSRYDSSLSIRCCHWNVAHKMDSPLSQKFQCFEIRASLMTAYFPN</sequence>